<proteinExistence type="predicted"/>
<reference evidence="1" key="1">
    <citation type="submission" date="2014-09" db="EMBL/GenBank/DDBJ databases">
        <authorList>
            <person name="Magalhaes I.L.F."/>
            <person name="Oliveira U."/>
            <person name="Santos F.R."/>
            <person name="Vidigal T.H.D.A."/>
            <person name="Brescovit A.D."/>
            <person name="Santos A.J."/>
        </authorList>
    </citation>
    <scope>NUCLEOTIDE SEQUENCE</scope>
    <source>
        <tissue evidence="1">Shoot tissue taken approximately 20 cm above the soil surface</tissue>
    </source>
</reference>
<dbReference type="EMBL" id="GBRH01189458">
    <property type="protein sequence ID" value="JAE08438.1"/>
    <property type="molecule type" value="Transcribed_RNA"/>
</dbReference>
<accession>A0A0A9FJH7</accession>
<protein>
    <submittedName>
        <fullName evidence="1">Uncharacterized protein</fullName>
    </submittedName>
</protein>
<sequence>MHVVLIDFIQ</sequence>
<organism evidence="1">
    <name type="scientific">Arundo donax</name>
    <name type="common">Giant reed</name>
    <name type="synonym">Donax arundinaceus</name>
    <dbReference type="NCBI Taxonomy" id="35708"/>
    <lineage>
        <taxon>Eukaryota</taxon>
        <taxon>Viridiplantae</taxon>
        <taxon>Streptophyta</taxon>
        <taxon>Embryophyta</taxon>
        <taxon>Tracheophyta</taxon>
        <taxon>Spermatophyta</taxon>
        <taxon>Magnoliopsida</taxon>
        <taxon>Liliopsida</taxon>
        <taxon>Poales</taxon>
        <taxon>Poaceae</taxon>
        <taxon>PACMAD clade</taxon>
        <taxon>Arundinoideae</taxon>
        <taxon>Arundineae</taxon>
        <taxon>Arundo</taxon>
    </lineage>
</organism>
<name>A0A0A9FJH7_ARUDO</name>
<evidence type="ECO:0000313" key="1">
    <source>
        <dbReference type="EMBL" id="JAE08438.1"/>
    </source>
</evidence>
<reference evidence="1" key="2">
    <citation type="journal article" date="2015" name="Data Brief">
        <title>Shoot transcriptome of the giant reed, Arundo donax.</title>
        <authorList>
            <person name="Barrero R.A."/>
            <person name="Guerrero F.D."/>
            <person name="Moolhuijzen P."/>
            <person name="Goolsby J.A."/>
            <person name="Tidwell J."/>
            <person name="Bellgard S.E."/>
            <person name="Bellgard M.I."/>
        </authorList>
    </citation>
    <scope>NUCLEOTIDE SEQUENCE</scope>
    <source>
        <tissue evidence="1">Shoot tissue taken approximately 20 cm above the soil surface</tissue>
    </source>
</reference>